<evidence type="ECO:0000256" key="1">
    <source>
        <dbReference type="SAM" id="Phobius"/>
    </source>
</evidence>
<keyword evidence="1" id="KW-0472">Membrane</keyword>
<evidence type="ECO:0000313" key="3">
    <source>
        <dbReference type="Proteomes" id="UP000321058"/>
    </source>
</evidence>
<proteinExistence type="predicted"/>
<sequence length="83" mass="9043">MREGEGPASRILSIVLCGALLLTLLGVLLFGVVSGAFFQEENAWLGIPLVLLFVVVLSGILRRTLKSEQKSYDPQTLSQRCLP</sequence>
<accession>A0A512NJ70</accession>
<name>A0A512NJ70_9HYPH</name>
<comment type="caution">
    <text evidence="2">The sequence shown here is derived from an EMBL/GenBank/DDBJ whole genome shotgun (WGS) entry which is preliminary data.</text>
</comment>
<dbReference type="AlphaFoldDB" id="A0A512NJ70"/>
<keyword evidence="3" id="KW-1185">Reference proteome</keyword>
<reference evidence="2 3" key="1">
    <citation type="submission" date="2019-07" db="EMBL/GenBank/DDBJ databases">
        <title>Whole genome shotgun sequence of Reyranella soli NBRC 108950.</title>
        <authorList>
            <person name="Hosoyama A."/>
            <person name="Uohara A."/>
            <person name="Ohji S."/>
            <person name="Ichikawa N."/>
        </authorList>
    </citation>
    <scope>NUCLEOTIDE SEQUENCE [LARGE SCALE GENOMIC DNA]</scope>
    <source>
        <strain evidence="2 3">NBRC 108950</strain>
    </source>
</reference>
<dbReference type="EMBL" id="BKAJ01000114">
    <property type="protein sequence ID" value="GEP58962.1"/>
    <property type="molecule type" value="Genomic_DNA"/>
</dbReference>
<evidence type="ECO:0000313" key="2">
    <source>
        <dbReference type="EMBL" id="GEP58962.1"/>
    </source>
</evidence>
<gene>
    <name evidence="2" type="ORF">RSO01_61280</name>
</gene>
<organism evidence="2 3">
    <name type="scientific">Reyranella soli</name>
    <dbReference type="NCBI Taxonomy" id="1230389"/>
    <lineage>
        <taxon>Bacteria</taxon>
        <taxon>Pseudomonadati</taxon>
        <taxon>Pseudomonadota</taxon>
        <taxon>Alphaproteobacteria</taxon>
        <taxon>Hyphomicrobiales</taxon>
        <taxon>Reyranellaceae</taxon>
        <taxon>Reyranella</taxon>
    </lineage>
</organism>
<protein>
    <submittedName>
        <fullName evidence="2">Uncharacterized protein</fullName>
    </submittedName>
</protein>
<dbReference type="Proteomes" id="UP000321058">
    <property type="component" value="Unassembled WGS sequence"/>
</dbReference>
<keyword evidence="1" id="KW-0812">Transmembrane</keyword>
<dbReference type="RefSeq" id="WP_147154339.1">
    <property type="nucleotide sequence ID" value="NZ_BKAJ01000114.1"/>
</dbReference>
<feature type="transmembrane region" description="Helical" evidence="1">
    <location>
        <begin position="12"/>
        <end position="37"/>
    </location>
</feature>
<feature type="transmembrane region" description="Helical" evidence="1">
    <location>
        <begin position="43"/>
        <end position="61"/>
    </location>
</feature>
<keyword evidence="1" id="KW-1133">Transmembrane helix</keyword>